<gene>
    <name evidence="1" type="ORF">C4S77_07870</name>
</gene>
<accession>A0A2S8AAU5</accession>
<dbReference type="EMBL" id="PSZM01000040">
    <property type="protein sequence ID" value="PQL91709.1"/>
    <property type="molecule type" value="Genomic_DNA"/>
</dbReference>
<proteinExistence type="predicted"/>
<dbReference type="OrthoDB" id="1311865at2"/>
<evidence type="ECO:0000313" key="2">
    <source>
        <dbReference type="Proteomes" id="UP000238042"/>
    </source>
</evidence>
<dbReference type="Proteomes" id="UP000238042">
    <property type="component" value="Unassembled WGS sequence"/>
</dbReference>
<organism evidence="1 2">
    <name type="scientific">Apibacter adventoris</name>
    <dbReference type="NCBI Taxonomy" id="1679466"/>
    <lineage>
        <taxon>Bacteria</taxon>
        <taxon>Pseudomonadati</taxon>
        <taxon>Bacteroidota</taxon>
        <taxon>Flavobacteriia</taxon>
        <taxon>Flavobacteriales</taxon>
        <taxon>Weeksellaceae</taxon>
        <taxon>Apibacter</taxon>
    </lineage>
</organism>
<dbReference type="AlphaFoldDB" id="A0A2S8AAU5"/>
<evidence type="ECO:0000313" key="1">
    <source>
        <dbReference type="EMBL" id="PQL91709.1"/>
    </source>
</evidence>
<comment type="caution">
    <text evidence="1">The sequence shown here is derived from an EMBL/GenBank/DDBJ whole genome shotgun (WGS) entry which is preliminary data.</text>
</comment>
<sequence>MKKILFALLIPVLSMAQEEKINFTHKLTYFTNPLIDSTDINIYHSKDGSLVEMMGDNILFKNKLSVPIKINIEGDLKAYNKYNIDSIPSFTLSKTQNKAVINGIPCNYYKAINNKEMYKESGSMYEVCISENHPINLLATIPITNKNIKGLILRIDDYYDRNHFIELKSINNVKLVKSLNWKKFEEEYTDYITQDKESEPQDTDFMDSNSIDYGILKYNSQYKVIKTKEMDLAVELLENDSPYWPGIPQYCSNLENIVTRFSDKELKEHAKNYAGQICDLYLSEVKEYSVDVKSTLDAIRYEENYFMKHNISKKERKLLTEFLDELD</sequence>
<reference evidence="1 2" key="1">
    <citation type="submission" date="2018-02" db="EMBL/GenBank/DDBJ databases">
        <title>Genome sequences of Apibacter spp., gut symbionts of Asian honey bees.</title>
        <authorList>
            <person name="Kwong W.K."/>
            <person name="Steele M.I."/>
            <person name="Moran N.A."/>
        </authorList>
    </citation>
    <scope>NUCLEOTIDE SEQUENCE [LARGE SCALE GENOMIC DNA]</scope>
    <source>
        <strain evidence="2">wkB301</strain>
    </source>
</reference>
<name>A0A2S8AAU5_9FLAO</name>
<dbReference type="RefSeq" id="WP_105247080.1">
    <property type="nucleotide sequence ID" value="NZ_PSZM01000040.1"/>
</dbReference>
<keyword evidence="2" id="KW-1185">Reference proteome</keyword>
<protein>
    <submittedName>
        <fullName evidence="1">Uncharacterized protein</fullName>
    </submittedName>
</protein>